<dbReference type="PANTHER" id="PTHR11011:SF45">
    <property type="entry name" value="FATTY ACYL-COA REDUCTASE CG8306-RELATED"/>
    <property type="match status" value="1"/>
</dbReference>
<gene>
    <name evidence="2" type="ORF">SAMN05421743_12445</name>
</gene>
<name>A0A1H4HB33_9BACI</name>
<dbReference type="PANTHER" id="PTHR11011">
    <property type="entry name" value="MALE STERILITY PROTEIN 2-RELATED"/>
    <property type="match status" value="1"/>
</dbReference>
<evidence type="ECO:0000259" key="1">
    <source>
        <dbReference type="Pfam" id="PF07993"/>
    </source>
</evidence>
<dbReference type="InterPro" id="IPR036291">
    <property type="entry name" value="NAD(P)-bd_dom_sf"/>
</dbReference>
<dbReference type="STRING" id="571932.SAMN05421743_12445"/>
<dbReference type="GO" id="GO:0080019">
    <property type="term" value="F:alcohol-forming very long-chain fatty acyl-CoA reductase activity"/>
    <property type="evidence" value="ECO:0007669"/>
    <property type="project" value="InterPro"/>
</dbReference>
<dbReference type="InterPro" id="IPR026055">
    <property type="entry name" value="FAR"/>
</dbReference>
<dbReference type="InterPro" id="IPR013120">
    <property type="entry name" value="FAR_NAD-bd"/>
</dbReference>
<proteinExistence type="predicted"/>
<keyword evidence="3" id="KW-1185">Reference proteome</keyword>
<dbReference type="OrthoDB" id="9807212at2"/>
<dbReference type="SUPFAM" id="SSF51735">
    <property type="entry name" value="NAD(P)-binding Rossmann-fold domains"/>
    <property type="match status" value="1"/>
</dbReference>
<evidence type="ECO:0000313" key="2">
    <source>
        <dbReference type="EMBL" id="SEB18268.1"/>
    </source>
</evidence>
<accession>A0A1H4HB33</accession>
<organism evidence="2 3">
    <name type="scientific">Thalassobacillus cyri</name>
    <dbReference type="NCBI Taxonomy" id="571932"/>
    <lineage>
        <taxon>Bacteria</taxon>
        <taxon>Bacillati</taxon>
        <taxon>Bacillota</taxon>
        <taxon>Bacilli</taxon>
        <taxon>Bacillales</taxon>
        <taxon>Bacillaceae</taxon>
        <taxon>Thalassobacillus</taxon>
    </lineage>
</organism>
<dbReference type="AlphaFoldDB" id="A0A1H4HB33"/>
<dbReference type="Gene3D" id="3.40.50.720">
    <property type="entry name" value="NAD(P)-binding Rossmann-like Domain"/>
    <property type="match status" value="1"/>
</dbReference>
<sequence length="365" mass="41575">MANTYFFTGFPGFLASHLIDEIIHQGYPVDKIYLLFVKTTKKQAEASLQRLIKETYLTEDKFHLIEGDITDPGLGIDDDKSAQLKNEVTHFFHLAAIYDLSVPLTPAWQVNVNGTRHVSEWVKQAKNLERYIYYSTAYVSGKRSGVIYEKELEHEAGFKNHYEYTKYEAERLVQSVKHEVPTTIIRPGIVVGDSKEGTTAKFDGPYFILNMLAHMSYAPLLPYFGKGQVEVNLVPWDYVVRATIHLSHHNVGSGKTYHLTDPSPLTARAIYKLLAKSYLSKEPSFTVPLGWAGNTLKLPIFRKWLGMPREALDYFTCDSHYDASQALRDLEGTPIKCPDFTSIQEQLVKYYKDNRNAPGKQVSIH</sequence>
<protein>
    <submittedName>
        <fullName evidence="2">Thioester reductase domain-containing protein</fullName>
    </submittedName>
</protein>
<reference evidence="2 3" key="1">
    <citation type="submission" date="2016-10" db="EMBL/GenBank/DDBJ databases">
        <authorList>
            <person name="de Groot N.N."/>
        </authorList>
    </citation>
    <scope>NUCLEOTIDE SEQUENCE [LARGE SCALE GENOMIC DNA]</scope>
    <source>
        <strain evidence="2 3">CCM7597</strain>
    </source>
</reference>
<evidence type="ECO:0000313" key="3">
    <source>
        <dbReference type="Proteomes" id="UP000198584"/>
    </source>
</evidence>
<dbReference type="CDD" id="cd05263">
    <property type="entry name" value="MupV_like_SDR_e"/>
    <property type="match status" value="1"/>
</dbReference>
<feature type="domain" description="Thioester reductase (TE)" evidence="1">
    <location>
        <begin position="8"/>
        <end position="242"/>
    </location>
</feature>
<dbReference type="EMBL" id="FNQR01000024">
    <property type="protein sequence ID" value="SEB18268.1"/>
    <property type="molecule type" value="Genomic_DNA"/>
</dbReference>
<dbReference type="RefSeq" id="WP_093046694.1">
    <property type="nucleotide sequence ID" value="NZ_FNQR01000024.1"/>
</dbReference>
<dbReference type="GO" id="GO:0035336">
    <property type="term" value="P:long-chain fatty-acyl-CoA metabolic process"/>
    <property type="evidence" value="ECO:0007669"/>
    <property type="project" value="TreeGrafter"/>
</dbReference>
<dbReference type="Pfam" id="PF07993">
    <property type="entry name" value="NAD_binding_4"/>
    <property type="match status" value="1"/>
</dbReference>
<dbReference type="Proteomes" id="UP000198584">
    <property type="component" value="Unassembled WGS sequence"/>
</dbReference>